<dbReference type="OrthoDB" id="1521937at2"/>
<dbReference type="Proteomes" id="UP000036908">
    <property type="component" value="Unassembled WGS sequence"/>
</dbReference>
<keyword evidence="14" id="KW-1185">Reference proteome</keyword>
<dbReference type="GO" id="GO:0060003">
    <property type="term" value="P:copper ion export"/>
    <property type="evidence" value="ECO:0007669"/>
    <property type="project" value="UniProtKB-ARBA"/>
</dbReference>
<sequence>MKEAMIKDTYPVEGMHCAGCASTVEKTLKNSKGVEEASVNYATNTVSLVYNEAEVDFKLLQKYVKGAGYTLQAKKDKASVAASREEGLKKTKRALALAITLGAIVMVLSMFVGDFPYKNWVLLALSFPVVFISGWRFFTSAFSQIKRGAVNMDTLIAFGTGSAFLFSMFNTIFPEIIRNQGLQVHVYYESAAIIIAFILLGKYLEEKAKFSTSKAIEKLYELQVKKVIKIEDGEQHEILFEEVQLNDILLVKAGEKIPVDGKIISGRASLDEAMISGESVLVEKSEGDEVKAGTINTDGSLQVKTEKLGGDTTLGKIIQMVTEAQGSKAPAQQLADKIASVFVPIVLGLAALTFVIWYFIGPDPALTYAFVNTFSVLIIACPCALGLATPMAIMVGIGKGAKNGILVKDAVALENASKVTKLFVDKTGTISEGKLSVTDFKTFFTEENNLELLSVLNGMEAASSHPIAGAVTDYLEENYLLFPVQIKDLKTIAGVGLATTLDQHNYKIVGKSGLKEISLSDDISDLIKSYDKEGRTQVFFIRDEKLLAVIALKDTVRKSSAALVAQLQERGIEIEMLSGDNEQICANVARETGIKKYQAGLLPDDKHAIVKQAKTAGHIVAFAGDGINDAPSMAEADLGIAMSTGADVALESASVTLLNGDISKLHQLILLSEKTTKTMKQNLFWAFAYNVIAIPLAAGVLFPINGFLLNPMIAGAAMAFSSVSVVLNSLRLRGSKI</sequence>
<dbReference type="InterPro" id="IPR023214">
    <property type="entry name" value="HAD_sf"/>
</dbReference>
<dbReference type="GO" id="GO:0005507">
    <property type="term" value="F:copper ion binding"/>
    <property type="evidence" value="ECO:0007669"/>
    <property type="project" value="TreeGrafter"/>
</dbReference>
<protein>
    <recommendedName>
        <fullName evidence="12">HMA domain-containing protein</fullName>
    </recommendedName>
</protein>
<keyword evidence="3 11" id="KW-1003">Cell membrane</keyword>
<comment type="similarity">
    <text evidence="2 11">Belongs to the cation transport ATPase (P-type) (TC 3.A.3) family. Type IB subfamily.</text>
</comment>
<evidence type="ECO:0000259" key="12">
    <source>
        <dbReference type="PROSITE" id="PS50846"/>
    </source>
</evidence>
<dbReference type="SUPFAM" id="SSF55008">
    <property type="entry name" value="HMA, heavy metal-associated domain"/>
    <property type="match status" value="1"/>
</dbReference>
<keyword evidence="6 11" id="KW-0547">Nucleotide-binding</keyword>
<proteinExistence type="inferred from homology"/>
<dbReference type="InterPro" id="IPR044492">
    <property type="entry name" value="P_typ_ATPase_HD_dom"/>
</dbReference>
<feature type="transmembrane region" description="Helical" evidence="11">
    <location>
        <begin position="366"/>
        <end position="389"/>
    </location>
</feature>
<dbReference type="SUPFAM" id="SSF81653">
    <property type="entry name" value="Calcium ATPase, transduction domain A"/>
    <property type="match status" value="1"/>
</dbReference>
<comment type="caution">
    <text evidence="13">The sequence shown here is derived from an EMBL/GenBank/DDBJ whole genome shotgun (WGS) entry which is preliminary data.</text>
</comment>
<dbReference type="SFLD" id="SFLDS00003">
    <property type="entry name" value="Haloacid_Dehalogenase"/>
    <property type="match status" value="1"/>
</dbReference>
<accession>A0A0L8AJ50</accession>
<dbReference type="InterPro" id="IPR036163">
    <property type="entry name" value="HMA_dom_sf"/>
</dbReference>
<dbReference type="InterPro" id="IPR027256">
    <property type="entry name" value="P-typ_ATPase_IB"/>
</dbReference>
<dbReference type="PRINTS" id="PR00119">
    <property type="entry name" value="CATATPASE"/>
</dbReference>
<feature type="transmembrane region" description="Helical" evidence="11">
    <location>
        <begin position="708"/>
        <end position="730"/>
    </location>
</feature>
<evidence type="ECO:0000256" key="2">
    <source>
        <dbReference type="ARBA" id="ARBA00006024"/>
    </source>
</evidence>
<dbReference type="GO" id="GO:0055070">
    <property type="term" value="P:copper ion homeostasis"/>
    <property type="evidence" value="ECO:0007669"/>
    <property type="project" value="TreeGrafter"/>
</dbReference>
<feature type="domain" description="HMA" evidence="12">
    <location>
        <begin position="6"/>
        <end position="72"/>
    </location>
</feature>
<dbReference type="Pfam" id="PF00702">
    <property type="entry name" value="Hydrolase"/>
    <property type="match status" value="1"/>
</dbReference>
<evidence type="ECO:0000313" key="14">
    <source>
        <dbReference type="Proteomes" id="UP000036908"/>
    </source>
</evidence>
<feature type="transmembrane region" description="Helical" evidence="11">
    <location>
        <begin position="338"/>
        <end position="360"/>
    </location>
</feature>
<keyword evidence="4 11" id="KW-0812">Transmembrane</keyword>
<evidence type="ECO:0000313" key="13">
    <source>
        <dbReference type="EMBL" id="KOF02468.1"/>
    </source>
</evidence>
<dbReference type="NCBIfam" id="TIGR01494">
    <property type="entry name" value="ATPase_P-type"/>
    <property type="match status" value="1"/>
</dbReference>
<dbReference type="PATRIC" id="fig|1566026.4.peg.663"/>
<dbReference type="Gene3D" id="2.70.150.10">
    <property type="entry name" value="Calcium-transporting ATPase, cytoplasmic transduction domain A"/>
    <property type="match status" value="1"/>
</dbReference>
<dbReference type="PROSITE" id="PS01047">
    <property type="entry name" value="HMA_1"/>
    <property type="match status" value="1"/>
</dbReference>
<organism evidence="13 14">
    <name type="scientific">Roseivirga seohaensis subsp. aquiponti</name>
    <dbReference type="NCBI Taxonomy" id="1566026"/>
    <lineage>
        <taxon>Bacteria</taxon>
        <taxon>Pseudomonadati</taxon>
        <taxon>Bacteroidota</taxon>
        <taxon>Cytophagia</taxon>
        <taxon>Cytophagales</taxon>
        <taxon>Roseivirgaceae</taxon>
        <taxon>Roseivirga</taxon>
    </lineage>
</organism>
<dbReference type="AlphaFoldDB" id="A0A0L8AJ50"/>
<evidence type="ECO:0000256" key="8">
    <source>
        <dbReference type="ARBA" id="ARBA00022967"/>
    </source>
</evidence>
<dbReference type="InterPro" id="IPR023299">
    <property type="entry name" value="ATPase_P-typ_cyto_dom_N"/>
</dbReference>
<dbReference type="CDD" id="cd00371">
    <property type="entry name" value="HMA"/>
    <property type="match status" value="1"/>
</dbReference>
<evidence type="ECO:0000256" key="5">
    <source>
        <dbReference type="ARBA" id="ARBA00022723"/>
    </source>
</evidence>
<dbReference type="NCBIfam" id="TIGR01525">
    <property type="entry name" value="ATPase-IB_hvy"/>
    <property type="match status" value="1"/>
</dbReference>
<evidence type="ECO:0000256" key="9">
    <source>
        <dbReference type="ARBA" id="ARBA00022989"/>
    </source>
</evidence>
<dbReference type="PROSITE" id="PS50846">
    <property type="entry name" value="HMA_2"/>
    <property type="match status" value="1"/>
</dbReference>
<dbReference type="SUPFAM" id="SSF81665">
    <property type="entry name" value="Calcium ATPase, transmembrane domain M"/>
    <property type="match status" value="1"/>
</dbReference>
<feature type="transmembrane region" description="Helical" evidence="11">
    <location>
        <begin position="119"/>
        <end position="138"/>
    </location>
</feature>
<dbReference type="InterPro" id="IPR017969">
    <property type="entry name" value="Heavy-metal-associated_CS"/>
</dbReference>
<dbReference type="GO" id="GO:0005524">
    <property type="term" value="F:ATP binding"/>
    <property type="evidence" value="ECO:0007669"/>
    <property type="project" value="UniProtKB-UniRule"/>
</dbReference>
<feature type="transmembrane region" description="Helical" evidence="11">
    <location>
        <begin position="185"/>
        <end position="204"/>
    </location>
</feature>
<dbReference type="GO" id="GO:0016887">
    <property type="term" value="F:ATP hydrolysis activity"/>
    <property type="evidence" value="ECO:0007669"/>
    <property type="project" value="InterPro"/>
</dbReference>
<dbReference type="GO" id="GO:0005886">
    <property type="term" value="C:plasma membrane"/>
    <property type="evidence" value="ECO:0007669"/>
    <property type="project" value="UniProtKB-SubCell"/>
</dbReference>
<name>A0A0L8AJ50_9BACT</name>
<dbReference type="GO" id="GO:0043682">
    <property type="term" value="F:P-type divalent copper transporter activity"/>
    <property type="evidence" value="ECO:0007669"/>
    <property type="project" value="TreeGrafter"/>
</dbReference>
<evidence type="ECO:0000256" key="1">
    <source>
        <dbReference type="ARBA" id="ARBA00004651"/>
    </source>
</evidence>
<dbReference type="Gene3D" id="3.40.50.1000">
    <property type="entry name" value="HAD superfamily/HAD-like"/>
    <property type="match status" value="1"/>
</dbReference>
<evidence type="ECO:0000256" key="6">
    <source>
        <dbReference type="ARBA" id="ARBA00022741"/>
    </source>
</evidence>
<keyword evidence="8" id="KW-1278">Translocase</keyword>
<evidence type="ECO:0000256" key="7">
    <source>
        <dbReference type="ARBA" id="ARBA00022840"/>
    </source>
</evidence>
<keyword evidence="7 11" id="KW-0067">ATP-binding</keyword>
<dbReference type="InterPro" id="IPR001757">
    <property type="entry name" value="P_typ_ATPase"/>
</dbReference>
<evidence type="ECO:0000256" key="10">
    <source>
        <dbReference type="ARBA" id="ARBA00023136"/>
    </source>
</evidence>
<dbReference type="Pfam" id="PF00122">
    <property type="entry name" value="E1-E2_ATPase"/>
    <property type="match status" value="1"/>
</dbReference>
<gene>
    <name evidence="13" type="ORF">OB69_11865</name>
</gene>
<dbReference type="RefSeq" id="WP_053223953.1">
    <property type="nucleotide sequence ID" value="NZ_JSVA01000012.1"/>
</dbReference>
<evidence type="ECO:0000256" key="11">
    <source>
        <dbReference type="RuleBase" id="RU362081"/>
    </source>
</evidence>
<feature type="transmembrane region" description="Helical" evidence="11">
    <location>
        <begin position="94"/>
        <end position="113"/>
    </location>
</feature>
<evidence type="ECO:0000256" key="3">
    <source>
        <dbReference type="ARBA" id="ARBA00022475"/>
    </source>
</evidence>
<dbReference type="PRINTS" id="PR00943">
    <property type="entry name" value="CUATPASE"/>
</dbReference>
<reference evidence="14" key="1">
    <citation type="submission" date="2014-11" db="EMBL/GenBank/DDBJ databases">
        <title>Genome sequencing of Roseivirga sp. D-25.</title>
        <authorList>
            <person name="Selvaratnam C."/>
            <person name="Thevarajoo S."/>
            <person name="Goh K.M."/>
            <person name="Eee R."/>
            <person name="Chan K.-G."/>
            <person name="Chong C.S."/>
        </authorList>
    </citation>
    <scope>NUCLEOTIDE SEQUENCE [LARGE SCALE GENOMIC DNA]</scope>
    <source>
        <strain evidence="14">D-25</strain>
    </source>
</reference>
<feature type="transmembrane region" description="Helical" evidence="11">
    <location>
        <begin position="683"/>
        <end position="702"/>
    </location>
</feature>
<keyword evidence="9 11" id="KW-1133">Transmembrane helix</keyword>
<dbReference type="InterPro" id="IPR059000">
    <property type="entry name" value="ATPase_P-type_domA"/>
</dbReference>
<dbReference type="Gene3D" id="3.40.1110.10">
    <property type="entry name" value="Calcium-transporting ATPase, cytoplasmic domain N"/>
    <property type="match status" value="1"/>
</dbReference>
<dbReference type="CDD" id="cd02094">
    <property type="entry name" value="P-type_ATPase_Cu-like"/>
    <property type="match status" value="1"/>
</dbReference>
<dbReference type="SFLD" id="SFLDG00002">
    <property type="entry name" value="C1.7:_P-type_atpase_like"/>
    <property type="match status" value="1"/>
</dbReference>
<dbReference type="EMBL" id="JSVA01000012">
    <property type="protein sequence ID" value="KOF02468.1"/>
    <property type="molecule type" value="Genomic_DNA"/>
</dbReference>
<dbReference type="InterPro" id="IPR008250">
    <property type="entry name" value="ATPase_P-typ_transduc_dom_A_sf"/>
</dbReference>
<comment type="subcellular location">
    <subcellularLocation>
        <location evidence="1">Cell membrane</location>
        <topology evidence="1">Multi-pass membrane protein</topology>
    </subcellularLocation>
</comment>
<dbReference type="SFLD" id="SFLDF00027">
    <property type="entry name" value="p-type_atpase"/>
    <property type="match status" value="1"/>
</dbReference>
<evidence type="ECO:0000256" key="4">
    <source>
        <dbReference type="ARBA" id="ARBA00022692"/>
    </source>
</evidence>
<dbReference type="PANTHER" id="PTHR43520:SF8">
    <property type="entry name" value="P-TYPE CU(+) TRANSPORTER"/>
    <property type="match status" value="1"/>
</dbReference>
<keyword evidence="10 11" id="KW-0472">Membrane</keyword>
<dbReference type="PANTHER" id="PTHR43520">
    <property type="entry name" value="ATP7, ISOFORM B"/>
    <property type="match status" value="1"/>
</dbReference>
<dbReference type="SUPFAM" id="SSF56784">
    <property type="entry name" value="HAD-like"/>
    <property type="match status" value="1"/>
</dbReference>
<dbReference type="FunFam" id="2.70.150.10:FF:000020">
    <property type="entry name" value="Copper-exporting P-type ATPase A"/>
    <property type="match status" value="1"/>
</dbReference>
<feature type="transmembrane region" description="Helical" evidence="11">
    <location>
        <begin position="150"/>
        <end position="173"/>
    </location>
</feature>
<dbReference type="InterPro" id="IPR023298">
    <property type="entry name" value="ATPase_P-typ_TM_dom_sf"/>
</dbReference>
<keyword evidence="5 11" id="KW-0479">Metal-binding</keyword>
<dbReference type="Pfam" id="PF00403">
    <property type="entry name" value="HMA"/>
    <property type="match status" value="1"/>
</dbReference>
<dbReference type="InterPro" id="IPR006121">
    <property type="entry name" value="HMA_dom"/>
</dbReference>
<dbReference type="Gene3D" id="3.30.70.100">
    <property type="match status" value="1"/>
</dbReference>
<dbReference type="InterPro" id="IPR036412">
    <property type="entry name" value="HAD-like_sf"/>
</dbReference>
<dbReference type="NCBIfam" id="TIGR01511">
    <property type="entry name" value="ATPase-IB1_Cu"/>
    <property type="match status" value="1"/>
</dbReference>